<dbReference type="AlphaFoldDB" id="A0A1R4I5D4"/>
<dbReference type="Gene3D" id="3.40.30.10">
    <property type="entry name" value="Glutaredoxin"/>
    <property type="match status" value="1"/>
</dbReference>
<dbReference type="RefSeq" id="WP_087111710.1">
    <property type="nucleotide sequence ID" value="NZ_FUKM01000061.1"/>
</dbReference>
<comment type="caution">
    <text evidence="1">The sequence shown here is derived from an EMBL/GenBank/DDBJ whole genome shotgun (WGS) entry which is preliminary data.</text>
</comment>
<dbReference type="Proteomes" id="UP000196331">
    <property type="component" value="Unassembled WGS sequence"/>
</dbReference>
<evidence type="ECO:0000313" key="2">
    <source>
        <dbReference type="Proteomes" id="UP000196331"/>
    </source>
</evidence>
<dbReference type="SUPFAM" id="SSF52833">
    <property type="entry name" value="Thioredoxin-like"/>
    <property type="match status" value="1"/>
</dbReference>
<dbReference type="Pfam" id="PF05988">
    <property type="entry name" value="DUF899"/>
    <property type="match status" value="1"/>
</dbReference>
<evidence type="ECO:0000313" key="1">
    <source>
        <dbReference type="EMBL" id="SJN15047.1"/>
    </source>
</evidence>
<sequence length="229" mass="26294">MAITKQPLPSVVSLEEWELALDQFLVKEKALTRARDALSAERRKLPVVKVAKHYTFQGENGPVSLLDLFEGRRQLIVYHFMYAPDWKAGCGGCSWVADAMTHPAHLHARDTSLVMVSRAPLEKLEQYRSRMGWAYPIPWYSSYESDFNYDVGVTTAEGEKHGASVFIRDGNTIYRSYFTGARGVEYLGSLWTYLDLTPFGRQETWEDSPEGWPQTEPYGWNRRHDEYGV</sequence>
<name>A0A1R4I5D4_9GAMM</name>
<dbReference type="InterPro" id="IPR036249">
    <property type="entry name" value="Thioredoxin-like_sf"/>
</dbReference>
<organism evidence="1 2">
    <name type="scientific">Halomonas citrativorans</name>
    <dbReference type="NCBI Taxonomy" id="2742612"/>
    <lineage>
        <taxon>Bacteria</taxon>
        <taxon>Pseudomonadati</taxon>
        <taxon>Pseudomonadota</taxon>
        <taxon>Gammaproteobacteria</taxon>
        <taxon>Oceanospirillales</taxon>
        <taxon>Halomonadaceae</taxon>
        <taxon>Halomonas</taxon>
    </lineage>
</organism>
<dbReference type="EMBL" id="FUKM01000061">
    <property type="protein sequence ID" value="SJN15047.1"/>
    <property type="molecule type" value="Genomic_DNA"/>
</dbReference>
<reference evidence="1 2" key="1">
    <citation type="submission" date="2017-02" db="EMBL/GenBank/DDBJ databases">
        <authorList>
            <person name="Dridi B."/>
        </authorList>
    </citation>
    <scope>NUCLEOTIDE SEQUENCE [LARGE SCALE GENOMIC DNA]</scope>
    <source>
        <strain evidence="1 2">JB380</strain>
    </source>
</reference>
<gene>
    <name evidence="1" type="ORF">CZ787_18200</name>
</gene>
<accession>A0A1R4I5D4</accession>
<dbReference type="OrthoDB" id="574359at2"/>
<dbReference type="InterPro" id="IPR010296">
    <property type="entry name" value="DUF899_thioredox"/>
</dbReference>
<protein>
    <submittedName>
        <fullName evidence="1">Hypothetical thioredoxin family protein</fullName>
    </submittedName>
</protein>
<proteinExistence type="predicted"/>